<protein>
    <submittedName>
        <fullName evidence="2">1-acyl-sn-glycerol-3-phosphate acyltransferase</fullName>
    </submittedName>
</protein>
<evidence type="ECO:0000313" key="2">
    <source>
        <dbReference type="EMBL" id="MBJ7539559.1"/>
    </source>
</evidence>
<reference evidence="2" key="1">
    <citation type="submission" date="2020-12" db="EMBL/GenBank/DDBJ databases">
        <title>Marinomonas arctica sp. nov., a psychrotolerant bacterium isolated from the Arctic.</title>
        <authorList>
            <person name="Zhang Y."/>
        </authorList>
    </citation>
    <scope>NUCLEOTIDE SEQUENCE</scope>
    <source>
        <strain evidence="2">C1424</strain>
    </source>
</reference>
<keyword evidence="3" id="KW-1185">Reference proteome</keyword>
<keyword evidence="2" id="KW-0808">Transferase</keyword>
<dbReference type="Proteomes" id="UP000628710">
    <property type="component" value="Unassembled WGS sequence"/>
</dbReference>
<dbReference type="GO" id="GO:0019698">
    <property type="term" value="P:D-galacturonate catabolic process"/>
    <property type="evidence" value="ECO:0007669"/>
    <property type="project" value="TreeGrafter"/>
</dbReference>
<comment type="caution">
    <text evidence="2">The sequence shown here is derived from an EMBL/GenBank/DDBJ whole genome shotgun (WGS) entry which is preliminary data.</text>
</comment>
<dbReference type="SUPFAM" id="SSF69593">
    <property type="entry name" value="Glycerol-3-phosphate (1)-acyltransferase"/>
    <property type="match status" value="1"/>
</dbReference>
<dbReference type="EMBL" id="JAEMNX010000026">
    <property type="protein sequence ID" value="MBJ7539559.1"/>
    <property type="molecule type" value="Genomic_DNA"/>
</dbReference>
<dbReference type="RefSeq" id="WP_199469953.1">
    <property type="nucleotide sequence ID" value="NZ_JAEMNX010000026.1"/>
</dbReference>
<dbReference type="PANTHER" id="PTHR30068:SF3">
    <property type="entry name" value="PHOSPHOLIPID_GLYCEROL ACYLTRANSFERASE DOMAIN-CONTAINING PROTEIN"/>
    <property type="match status" value="1"/>
</dbReference>
<dbReference type="PANTHER" id="PTHR30068">
    <property type="entry name" value="URONATE ISOMERASE"/>
    <property type="match status" value="1"/>
</dbReference>
<proteinExistence type="predicted"/>
<evidence type="ECO:0000313" key="3">
    <source>
        <dbReference type="Proteomes" id="UP000628710"/>
    </source>
</evidence>
<dbReference type="GO" id="GO:0016746">
    <property type="term" value="F:acyltransferase activity"/>
    <property type="evidence" value="ECO:0007669"/>
    <property type="project" value="UniProtKB-KW"/>
</dbReference>
<dbReference type="Pfam" id="PF01553">
    <property type="entry name" value="Acyltransferase"/>
    <property type="match status" value="1"/>
</dbReference>
<dbReference type="GO" id="GO:0042840">
    <property type="term" value="P:D-glucuronate catabolic process"/>
    <property type="evidence" value="ECO:0007669"/>
    <property type="project" value="TreeGrafter"/>
</dbReference>
<keyword evidence="2" id="KW-0012">Acyltransferase</keyword>
<dbReference type="InterPro" id="IPR002123">
    <property type="entry name" value="Plipid/glycerol_acylTrfase"/>
</dbReference>
<accession>A0A934MXQ0</accession>
<organism evidence="2 3">
    <name type="scientific">Marinomonas transparens</name>
    <dbReference type="NCBI Taxonomy" id="2795388"/>
    <lineage>
        <taxon>Bacteria</taxon>
        <taxon>Pseudomonadati</taxon>
        <taxon>Pseudomonadota</taxon>
        <taxon>Gammaproteobacteria</taxon>
        <taxon>Oceanospirillales</taxon>
        <taxon>Oceanospirillaceae</taxon>
        <taxon>Marinomonas</taxon>
    </lineage>
</organism>
<name>A0A934MXQ0_9GAMM</name>
<feature type="domain" description="Phospholipid/glycerol acyltransferase" evidence="1">
    <location>
        <begin position="88"/>
        <end position="211"/>
    </location>
</feature>
<sequence length="368" mass="41649">MDQFHDIRPYNDAEVAEVLSNLVETPDFINTIIGFRFAQWPKFLQAPLAFCVKLVLKRQISKISNVHDFQMIVANYMERMIKTTTSSVEYRGIEKLDKETGYLFLSNHRDIAMDPAFVNYGLYLAGLNTVRIAIGDNLLRRPFVSDLMRLNKSFIVKRSANGIREMMAAFGQLSGYITQSLTQDQCNIWIAQKEGRAKDGLDQTDPAIIKMFFMSQKKEKVSFSTAMANLKVVPVSISYEYDPCAFDKANELHQKSTTGNYEKAEFEDIDSIKNGIVGQKGKVVVTFGDVIKEGFETAEEFVEEVDRQIITNYAIQPTHQAALALQQGLPSTDSAFSGYLDSCPEDLRETVLAMYANPLKQQKKYLNV</sequence>
<gene>
    <name evidence="2" type="ORF">I8J31_17925</name>
</gene>
<evidence type="ECO:0000259" key="1">
    <source>
        <dbReference type="Pfam" id="PF01553"/>
    </source>
</evidence>
<dbReference type="AlphaFoldDB" id="A0A934MXQ0"/>